<name>A0A6J8B9B0_MYTCO</name>
<sequence length="225" mass="25488">MRSIKTTGRLTRGRGMSESQRALWILSMPDCAEVNNAMMSFTGTKFYSSDQHKEDGVSRQKRDTKDTMIFASFLQERNPFVEEEDSQILKELGEVFLKVSLVEDVTNAGEIIITFLYGGVPLEGLDVLSLRAYFKVQTWIGGEEIDPCDFGWLIVNGKLMPIKTTKQPAPQRLLSIIRCNCKTNCDNRRYTCRNISCGECRGQSCMNSRHVDINKEADELFSDSS</sequence>
<dbReference type="EMBL" id="CACVKT020002839">
    <property type="protein sequence ID" value="CAC5380091.1"/>
    <property type="molecule type" value="Genomic_DNA"/>
</dbReference>
<dbReference type="OrthoDB" id="6152749at2759"/>
<reference evidence="1 2" key="1">
    <citation type="submission" date="2020-06" db="EMBL/GenBank/DDBJ databases">
        <authorList>
            <person name="Li R."/>
            <person name="Bekaert M."/>
        </authorList>
    </citation>
    <scope>NUCLEOTIDE SEQUENCE [LARGE SCALE GENOMIC DNA]</scope>
    <source>
        <strain evidence="2">wild</strain>
    </source>
</reference>
<gene>
    <name evidence="1" type="ORF">MCOR_16083</name>
</gene>
<evidence type="ECO:0000313" key="2">
    <source>
        <dbReference type="Proteomes" id="UP000507470"/>
    </source>
</evidence>
<dbReference type="Proteomes" id="UP000507470">
    <property type="component" value="Unassembled WGS sequence"/>
</dbReference>
<organism evidence="1 2">
    <name type="scientific">Mytilus coruscus</name>
    <name type="common">Sea mussel</name>
    <dbReference type="NCBI Taxonomy" id="42192"/>
    <lineage>
        <taxon>Eukaryota</taxon>
        <taxon>Metazoa</taxon>
        <taxon>Spiralia</taxon>
        <taxon>Lophotrochozoa</taxon>
        <taxon>Mollusca</taxon>
        <taxon>Bivalvia</taxon>
        <taxon>Autobranchia</taxon>
        <taxon>Pteriomorphia</taxon>
        <taxon>Mytilida</taxon>
        <taxon>Mytiloidea</taxon>
        <taxon>Mytilidae</taxon>
        <taxon>Mytilinae</taxon>
        <taxon>Mytilus</taxon>
    </lineage>
</organism>
<proteinExistence type="predicted"/>
<accession>A0A6J8B9B0</accession>
<dbReference type="AlphaFoldDB" id="A0A6J8B9B0"/>
<evidence type="ECO:0008006" key="3">
    <source>
        <dbReference type="Google" id="ProtNLM"/>
    </source>
</evidence>
<keyword evidence="2" id="KW-1185">Reference proteome</keyword>
<protein>
    <recommendedName>
        <fullName evidence="3">Tesmin/TSO1-like CXC domain-containing protein</fullName>
    </recommendedName>
</protein>
<evidence type="ECO:0000313" key="1">
    <source>
        <dbReference type="EMBL" id="CAC5380091.1"/>
    </source>
</evidence>